<gene>
    <name evidence="12" type="ORF">SELMODRAFT_266995</name>
</gene>
<dbReference type="SMART" id="SM00856">
    <property type="entry name" value="PMEI"/>
    <property type="match status" value="1"/>
</dbReference>
<dbReference type="Gramene" id="EFJ32517">
    <property type="protein sequence ID" value="EFJ32517"/>
    <property type="gene ID" value="SELMODRAFT_266995"/>
</dbReference>
<comment type="similarity">
    <text evidence="4">In the C-terminal section; belongs to the pectinesterase family.</text>
</comment>
<evidence type="ECO:0000259" key="11">
    <source>
        <dbReference type="SMART" id="SM00856"/>
    </source>
</evidence>
<sequence length="514" mass="56587">MIVESNRVDHQNPVNDRRCSRFLRRPAVVLAISLLFVLIEKRGEEFTVSNACKSTRFPDVCLSSLARSQIAKSGPRELLEETTRAAIQGAAFDDCSELLGSAIAELQASLEEFVQGRYESEIADIQTWMSAALTFHDTCMDELDEVSGDPEVKRLRAAGQRVQKLISNALALVNPMVAAWRASLAARGQRGSAPPALVTAGRGLVNGAHVVDAVVAQDGSGQFGRIQDAINAAPRMSARRYVIHIKAGVYREYVTVRSFHTNLMFVGDGQGRTIITGNKNVMQPGITTRTSATVVIEGKNFMARELTIENTSGPQAQQAVALRVGADQAAFYRCSIHGNQDTLLAHVFRQFYRECTVTGTVDFVFGNAAAVFQNCSFESKVPVHGQQTVVSAQGRSDPAQNTGFSFHMCRVGGAFPVYLGRPWKEFARVVWLRSQMEAMVQPRGWLSWEGGSFGLQTSYFAEYKNWGPGSSMRDRVKWVKVLNGPRLARKFTPSSFIAAQSWLPKTSFIFDSKL</sequence>
<dbReference type="Proteomes" id="UP000001514">
    <property type="component" value="Unassembled WGS sequence"/>
</dbReference>
<evidence type="ECO:0000256" key="10">
    <source>
        <dbReference type="RuleBase" id="RU000589"/>
    </source>
</evidence>
<feature type="active site" evidence="9">
    <location>
        <position position="362"/>
    </location>
</feature>
<evidence type="ECO:0000256" key="1">
    <source>
        <dbReference type="ARBA" id="ARBA00004191"/>
    </source>
</evidence>
<dbReference type="SUPFAM" id="SSF51126">
    <property type="entry name" value="Pectin lyase-like"/>
    <property type="match status" value="1"/>
</dbReference>
<accession>D8R5P3</accession>
<dbReference type="GO" id="GO:0030599">
    <property type="term" value="F:pectinesterase activity"/>
    <property type="evidence" value="ECO:0000318"/>
    <property type="project" value="GO_Central"/>
</dbReference>
<dbReference type="eggNOG" id="ENOG502QU1M">
    <property type="taxonomic scope" value="Eukaryota"/>
</dbReference>
<dbReference type="InterPro" id="IPR011050">
    <property type="entry name" value="Pectin_lyase_fold/virulence"/>
</dbReference>
<evidence type="ECO:0000256" key="7">
    <source>
        <dbReference type="ARBA" id="ARBA00022801"/>
    </source>
</evidence>
<evidence type="ECO:0000256" key="4">
    <source>
        <dbReference type="ARBA" id="ARBA00007786"/>
    </source>
</evidence>
<dbReference type="STRING" id="88036.D8R5P3"/>
<dbReference type="InterPro" id="IPR000070">
    <property type="entry name" value="Pectinesterase_cat"/>
</dbReference>
<dbReference type="InterPro" id="IPR033131">
    <property type="entry name" value="Pectinesterase_Asp_AS"/>
</dbReference>
<dbReference type="EMBL" id="GL377572">
    <property type="protein sequence ID" value="EFJ32517.1"/>
    <property type="molecule type" value="Genomic_DNA"/>
</dbReference>
<evidence type="ECO:0000256" key="8">
    <source>
        <dbReference type="ARBA" id="ARBA00023085"/>
    </source>
</evidence>
<keyword evidence="8 10" id="KW-0063">Aspartyl esterase</keyword>
<dbReference type="HOGENOM" id="CLU_012243_9_2_1"/>
<feature type="domain" description="Pectinesterase inhibitor" evidence="11">
    <location>
        <begin position="43"/>
        <end position="172"/>
    </location>
</feature>
<dbReference type="OMA" id="HIMNISD"/>
<dbReference type="SUPFAM" id="SSF101148">
    <property type="entry name" value="Plant invertase/pectin methylesterase inhibitor"/>
    <property type="match status" value="1"/>
</dbReference>
<comment type="pathway">
    <text evidence="2 10">Glycan metabolism; pectin degradation; 2-dehydro-3-deoxy-D-gluconate from pectin: step 1/5.</text>
</comment>
<dbReference type="KEGG" id="smo:SELMODRAFT_266995"/>
<evidence type="ECO:0000313" key="13">
    <source>
        <dbReference type="Proteomes" id="UP000001514"/>
    </source>
</evidence>
<comment type="similarity">
    <text evidence="3">In the N-terminal section; belongs to the PMEI family.</text>
</comment>
<dbReference type="InterPro" id="IPR012334">
    <property type="entry name" value="Pectin_lyas_fold"/>
</dbReference>
<dbReference type="NCBIfam" id="TIGR01614">
    <property type="entry name" value="PME_inhib"/>
    <property type="match status" value="1"/>
</dbReference>
<dbReference type="InterPro" id="IPR018040">
    <property type="entry name" value="Pectinesterase_Tyr_AS"/>
</dbReference>
<keyword evidence="10" id="KW-0961">Cell wall biogenesis/degradation</keyword>
<comment type="subcellular location">
    <subcellularLocation>
        <location evidence="1 10">Secreted</location>
        <location evidence="1 10">Cell wall</location>
    </subcellularLocation>
</comment>
<dbReference type="GO" id="GO:0042545">
    <property type="term" value="P:cell wall modification"/>
    <property type="evidence" value="ECO:0007669"/>
    <property type="project" value="UniProtKB-UniRule"/>
</dbReference>
<dbReference type="InterPro" id="IPR006501">
    <property type="entry name" value="Pectinesterase_inhib_dom"/>
</dbReference>
<dbReference type="PROSITE" id="PS00503">
    <property type="entry name" value="PECTINESTERASE_2"/>
    <property type="match status" value="1"/>
</dbReference>
<keyword evidence="7 10" id="KW-0378">Hydrolase</keyword>
<dbReference type="CDD" id="cd15798">
    <property type="entry name" value="PMEI-like_3"/>
    <property type="match status" value="1"/>
</dbReference>
<dbReference type="InParanoid" id="D8R5P3"/>
<keyword evidence="6 10" id="KW-0134">Cell wall</keyword>
<proteinExistence type="inferred from homology"/>
<dbReference type="PROSITE" id="PS00800">
    <property type="entry name" value="PECTINESTERASE_1"/>
    <property type="match status" value="1"/>
</dbReference>
<evidence type="ECO:0000256" key="9">
    <source>
        <dbReference type="PROSITE-ProRule" id="PRU10040"/>
    </source>
</evidence>
<evidence type="ECO:0000256" key="2">
    <source>
        <dbReference type="ARBA" id="ARBA00005184"/>
    </source>
</evidence>
<evidence type="ECO:0000256" key="6">
    <source>
        <dbReference type="ARBA" id="ARBA00022512"/>
    </source>
</evidence>
<dbReference type="Gene3D" id="1.20.140.40">
    <property type="entry name" value="Invertase/pectin methylesterase inhibitor family protein"/>
    <property type="match status" value="1"/>
</dbReference>
<dbReference type="FunFam" id="2.160.20.10:FF:000029">
    <property type="entry name" value="Pectinesterase 4"/>
    <property type="match status" value="1"/>
</dbReference>
<dbReference type="GO" id="GO:0045490">
    <property type="term" value="P:pectin catabolic process"/>
    <property type="evidence" value="ECO:0007669"/>
    <property type="project" value="UniProtKB-UniRule"/>
</dbReference>
<name>D8R5P3_SELML</name>
<dbReference type="Pfam" id="PF04043">
    <property type="entry name" value="PMEI"/>
    <property type="match status" value="1"/>
</dbReference>
<dbReference type="UniPathway" id="UPA00545">
    <property type="reaction ID" value="UER00823"/>
</dbReference>
<evidence type="ECO:0000256" key="3">
    <source>
        <dbReference type="ARBA" id="ARBA00006027"/>
    </source>
</evidence>
<dbReference type="InterPro" id="IPR035513">
    <property type="entry name" value="Invertase/methylesterase_inhib"/>
</dbReference>
<dbReference type="EC" id="3.1.1.11" evidence="5 10"/>
<dbReference type="AlphaFoldDB" id="D8R5P3"/>
<evidence type="ECO:0000313" key="12">
    <source>
        <dbReference type="EMBL" id="EFJ32517.1"/>
    </source>
</evidence>
<dbReference type="GO" id="GO:0046910">
    <property type="term" value="F:pectinesterase inhibitor activity"/>
    <property type="evidence" value="ECO:0000318"/>
    <property type="project" value="GO_Central"/>
</dbReference>
<keyword evidence="10" id="KW-0964">Secreted</keyword>
<organism evidence="13">
    <name type="scientific">Selaginella moellendorffii</name>
    <name type="common">Spikemoss</name>
    <dbReference type="NCBI Taxonomy" id="88036"/>
    <lineage>
        <taxon>Eukaryota</taxon>
        <taxon>Viridiplantae</taxon>
        <taxon>Streptophyta</taxon>
        <taxon>Embryophyta</taxon>
        <taxon>Tracheophyta</taxon>
        <taxon>Lycopodiopsida</taxon>
        <taxon>Selaginellales</taxon>
        <taxon>Selaginellaceae</taxon>
        <taxon>Selaginella</taxon>
    </lineage>
</organism>
<reference evidence="12 13" key="1">
    <citation type="journal article" date="2011" name="Science">
        <title>The Selaginella genome identifies genetic changes associated with the evolution of vascular plants.</title>
        <authorList>
            <person name="Banks J.A."/>
            <person name="Nishiyama T."/>
            <person name="Hasebe M."/>
            <person name="Bowman J.L."/>
            <person name="Gribskov M."/>
            <person name="dePamphilis C."/>
            <person name="Albert V.A."/>
            <person name="Aono N."/>
            <person name="Aoyama T."/>
            <person name="Ambrose B.A."/>
            <person name="Ashton N.W."/>
            <person name="Axtell M.J."/>
            <person name="Barker E."/>
            <person name="Barker M.S."/>
            <person name="Bennetzen J.L."/>
            <person name="Bonawitz N.D."/>
            <person name="Chapple C."/>
            <person name="Cheng C."/>
            <person name="Correa L.G."/>
            <person name="Dacre M."/>
            <person name="DeBarry J."/>
            <person name="Dreyer I."/>
            <person name="Elias M."/>
            <person name="Engstrom E.M."/>
            <person name="Estelle M."/>
            <person name="Feng L."/>
            <person name="Finet C."/>
            <person name="Floyd S.K."/>
            <person name="Frommer W.B."/>
            <person name="Fujita T."/>
            <person name="Gramzow L."/>
            <person name="Gutensohn M."/>
            <person name="Harholt J."/>
            <person name="Hattori M."/>
            <person name="Heyl A."/>
            <person name="Hirai T."/>
            <person name="Hiwatashi Y."/>
            <person name="Ishikawa M."/>
            <person name="Iwata M."/>
            <person name="Karol K.G."/>
            <person name="Koehler B."/>
            <person name="Kolukisaoglu U."/>
            <person name="Kubo M."/>
            <person name="Kurata T."/>
            <person name="Lalonde S."/>
            <person name="Li K."/>
            <person name="Li Y."/>
            <person name="Litt A."/>
            <person name="Lyons E."/>
            <person name="Manning G."/>
            <person name="Maruyama T."/>
            <person name="Michael T.P."/>
            <person name="Mikami K."/>
            <person name="Miyazaki S."/>
            <person name="Morinaga S."/>
            <person name="Murata T."/>
            <person name="Mueller-Roeber B."/>
            <person name="Nelson D.R."/>
            <person name="Obara M."/>
            <person name="Oguri Y."/>
            <person name="Olmstead R.G."/>
            <person name="Onodera N."/>
            <person name="Petersen B.L."/>
            <person name="Pils B."/>
            <person name="Prigge M."/>
            <person name="Rensing S.A."/>
            <person name="Riano-Pachon D.M."/>
            <person name="Roberts A.W."/>
            <person name="Sato Y."/>
            <person name="Scheller H.V."/>
            <person name="Schulz B."/>
            <person name="Schulz C."/>
            <person name="Shakirov E.V."/>
            <person name="Shibagaki N."/>
            <person name="Shinohara N."/>
            <person name="Shippen D.E."/>
            <person name="Soerensen I."/>
            <person name="Sotooka R."/>
            <person name="Sugimoto N."/>
            <person name="Sugita M."/>
            <person name="Sumikawa N."/>
            <person name="Tanurdzic M."/>
            <person name="Theissen G."/>
            <person name="Ulvskov P."/>
            <person name="Wakazuki S."/>
            <person name="Weng J.K."/>
            <person name="Willats W.W."/>
            <person name="Wipf D."/>
            <person name="Wolf P.G."/>
            <person name="Yang L."/>
            <person name="Zimmer A.D."/>
            <person name="Zhu Q."/>
            <person name="Mitros T."/>
            <person name="Hellsten U."/>
            <person name="Loque D."/>
            <person name="Otillar R."/>
            <person name="Salamov A."/>
            <person name="Schmutz J."/>
            <person name="Shapiro H."/>
            <person name="Lindquist E."/>
            <person name="Lucas S."/>
            <person name="Rokhsar D."/>
            <person name="Grigoriev I.V."/>
        </authorList>
    </citation>
    <scope>NUCLEOTIDE SEQUENCE [LARGE SCALE GENOMIC DNA]</scope>
</reference>
<dbReference type="PANTHER" id="PTHR31707">
    <property type="entry name" value="PECTINESTERASE"/>
    <property type="match status" value="1"/>
</dbReference>
<evidence type="ECO:0000256" key="5">
    <source>
        <dbReference type="ARBA" id="ARBA00013229"/>
    </source>
</evidence>
<dbReference type="Gene3D" id="2.160.20.10">
    <property type="entry name" value="Single-stranded right-handed beta-helix, Pectin lyase-like"/>
    <property type="match status" value="1"/>
</dbReference>
<dbReference type="Pfam" id="PF01095">
    <property type="entry name" value="Pectinesterase"/>
    <property type="match status" value="1"/>
</dbReference>
<comment type="catalytic activity">
    <reaction evidence="10">
        <text>[(1-&gt;4)-alpha-D-galacturonosyl methyl ester](n) + n H2O = [(1-&gt;4)-alpha-D-galacturonosyl](n) + n methanol + n H(+)</text>
        <dbReference type="Rhea" id="RHEA:22380"/>
        <dbReference type="Rhea" id="RHEA-COMP:14570"/>
        <dbReference type="Rhea" id="RHEA-COMP:14573"/>
        <dbReference type="ChEBI" id="CHEBI:15377"/>
        <dbReference type="ChEBI" id="CHEBI:15378"/>
        <dbReference type="ChEBI" id="CHEBI:17790"/>
        <dbReference type="ChEBI" id="CHEBI:140522"/>
        <dbReference type="ChEBI" id="CHEBI:140523"/>
        <dbReference type="EC" id="3.1.1.11"/>
    </reaction>
</comment>
<protein>
    <recommendedName>
        <fullName evidence="5 10">Pectinesterase</fullName>
        <ecNumber evidence="5 10">3.1.1.11</ecNumber>
    </recommendedName>
</protein>
<keyword evidence="13" id="KW-1185">Reference proteome</keyword>
<comment type="function">
    <text evidence="10">Acts in the modification of cell walls via demethylesterification of cell wall pectin.</text>
</comment>